<comment type="pathway">
    <text evidence="2 11">Nucleoside biosynthesis; alpha-ribazole biosynthesis; alpha-ribazole from 5,6-dimethylbenzimidazole: step 1/2.</text>
</comment>
<comment type="function">
    <text evidence="1 11">Catalyzes the synthesis of alpha-ribazole-5'-phosphate from nicotinate mononucleotide (NAMN) and 5,6-dimethylbenzimidazole (DMB).</text>
</comment>
<dbReference type="InterPro" id="IPR003200">
    <property type="entry name" value="Nict_dMeBzImd_PRibTrfase"/>
</dbReference>
<evidence type="ECO:0000256" key="2">
    <source>
        <dbReference type="ARBA" id="ARBA00005049"/>
    </source>
</evidence>
<protein>
    <recommendedName>
        <fullName evidence="5 11">Nicotinate-nucleotide--dimethylbenzimidazole phosphoribosyltransferase</fullName>
        <shortName evidence="11">NN:DBI PRT</shortName>
        <ecNumber evidence="4 11">2.4.2.21</ecNumber>
    </recommendedName>
    <alternativeName>
        <fullName evidence="9 11">N(1)-alpha-phosphoribosyltransferase</fullName>
    </alternativeName>
</protein>
<evidence type="ECO:0000256" key="5">
    <source>
        <dbReference type="ARBA" id="ARBA00015486"/>
    </source>
</evidence>
<comment type="catalytic activity">
    <reaction evidence="10 11">
        <text>5,6-dimethylbenzimidazole + nicotinate beta-D-ribonucleotide = alpha-ribazole 5'-phosphate + nicotinate + H(+)</text>
        <dbReference type="Rhea" id="RHEA:11196"/>
        <dbReference type="ChEBI" id="CHEBI:15378"/>
        <dbReference type="ChEBI" id="CHEBI:15890"/>
        <dbReference type="ChEBI" id="CHEBI:32544"/>
        <dbReference type="ChEBI" id="CHEBI:57502"/>
        <dbReference type="ChEBI" id="CHEBI:57918"/>
        <dbReference type="EC" id="2.4.2.21"/>
    </reaction>
</comment>
<dbReference type="GO" id="GO:0008939">
    <property type="term" value="F:nicotinate-nucleotide-dimethylbenzimidazole phosphoribosyltransferase activity"/>
    <property type="evidence" value="ECO:0007669"/>
    <property type="project" value="UniProtKB-UniRule"/>
</dbReference>
<name>A0A0D1YFG1_ANEMI</name>
<dbReference type="InterPro" id="IPR017846">
    <property type="entry name" value="Nict_dMeBzImd_PRibTrfase_bact"/>
</dbReference>
<dbReference type="InterPro" id="IPR036087">
    <property type="entry name" value="Nict_dMeBzImd_PRibTrfase_sf"/>
</dbReference>
<evidence type="ECO:0000313" key="15">
    <source>
        <dbReference type="Proteomes" id="UP000182836"/>
    </source>
</evidence>
<dbReference type="EC" id="2.4.2.21" evidence="4 11"/>
<dbReference type="Gene3D" id="1.10.1610.10">
    <property type="match status" value="1"/>
</dbReference>
<dbReference type="GO" id="GO:0009236">
    <property type="term" value="P:cobalamin biosynthetic process"/>
    <property type="evidence" value="ECO:0007669"/>
    <property type="project" value="UniProtKB-UniRule"/>
</dbReference>
<dbReference type="HAMAP" id="MF_00230">
    <property type="entry name" value="CobT"/>
    <property type="match status" value="1"/>
</dbReference>
<sequence length="355" mass="37314">MEQTIGALLTDTISHIVETDKESMGAVRRRVDNLTKPPGSLGSLEEMVIRLAGIQRTEMPVMDKKAVVVMCGDHGVVEEGVSAFPSEVTGLMMGNFTRGGAAINVFSRRMGAEVIVVDVGSKAQRLLGVRDEKIKSGTENMAQGPAMTRDEAIRAIEIGIGIMKELAAQGYKAVALGDMGIGNTTPSAALTAAITGRPVDELTGKGTGIDEVKRRAKADIIERSLSVNGIGKHWRSTLEPLDILACVGGLEIAGLVGVILGAAAHKMAVIVDGVIAGAAALLAYEICPQAISYMFASHLSEEPAHKAALSYLELSPVLHLQMRLGEGSGAVLMFPLLEASVAMLNEMATFDELGL</sequence>
<dbReference type="NCBIfam" id="TIGR03160">
    <property type="entry name" value="cobT_DBIPRT"/>
    <property type="match status" value="1"/>
</dbReference>
<dbReference type="OrthoDB" id="9781491at2"/>
<evidence type="ECO:0000256" key="1">
    <source>
        <dbReference type="ARBA" id="ARBA00002197"/>
    </source>
</evidence>
<evidence type="ECO:0000256" key="6">
    <source>
        <dbReference type="ARBA" id="ARBA00022573"/>
    </source>
</evidence>
<dbReference type="Proteomes" id="UP000037269">
    <property type="component" value="Unassembled WGS sequence"/>
</dbReference>
<dbReference type="EMBL" id="FNED01000009">
    <property type="protein sequence ID" value="SDI89347.1"/>
    <property type="molecule type" value="Genomic_DNA"/>
</dbReference>
<evidence type="ECO:0000256" key="7">
    <source>
        <dbReference type="ARBA" id="ARBA00022676"/>
    </source>
</evidence>
<evidence type="ECO:0000256" key="10">
    <source>
        <dbReference type="ARBA" id="ARBA00047340"/>
    </source>
</evidence>
<dbReference type="Pfam" id="PF02277">
    <property type="entry name" value="DBI_PRT"/>
    <property type="match status" value="1"/>
</dbReference>
<dbReference type="EMBL" id="LGUG01000004">
    <property type="protein sequence ID" value="KON98354.1"/>
    <property type="molecule type" value="Genomic_DNA"/>
</dbReference>
<dbReference type="PANTHER" id="PTHR43463:SF1">
    <property type="entry name" value="NICOTINATE-NUCLEOTIDE--DIMETHYLBENZIMIDAZOLE PHOSPHORIBOSYLTRANSFERASE"/>
    <property type="match status" value="1"/>
</dbReference>
<dbReference type="AlphaFoldDB" id="A0A0D1YFG1"/>
<dbReference type="PANTHER" id="PTHR43463">
    <property type="entry name" value="NICOTINATE-NUCLEOTIDE--DIMETHYLBENZIMIDAZOLE PHOSPHORIBOSYLTRANSFERASE"/>
    <property type="match status" value="1"/>
</dbReference>
<keyword evidence="7 11" id="KW-0328">Glycosyltransferase</keyword>
<keyword evidence="14" id="KW-1185">Reference proteome</keyword>
<evidence type="ECO:0000256" key="8">
    <source>
        <dbReference type="ARBA" id="ARBA00022679"/>
    </source>
</evidence>
<keyword evidence="6 11" id="KW-0169">Cobalamin biosynthesis</keyword>
<dbReference type="UniPathway" id="UPA00061">
    <property type="reaction ID" value="UER00516"/>
</dbReference>
<dbReference type="NCBIfam" id="NF000996">
    <property type="entry name" value="PRK00105.1"/>
    <property type="match status" value="1"/>
</dbReference>
<evidence type="ECO:0000313" key="14">
    <source>
        <dbReference type="Proteomes" id="UP000037269"/>
    </source>
</evidence>
<reference evidence="13 15" key="2">
    <citation type="submission" date="2016-10" db="EMBL/GenBank/DDBJ databases">
        <authorList>
            <person name="de Groot N.N."/>
        </authorList>
    </citation>
    <scope>NUCLEOTIDE SEQUENCE [LARGE SCALE GENOMIC DNA]</scope>
    <source>
        <strain evidence="13 15">DSM 2895</strain>
    </source>
</reference>
<organism evidence="12 14">
    <name type="scientific">Aneurinibacillus migulanus</name>
    <name type="common">Bacillus migulanus</name>
    <dbReference type="NCBI Taxonomy" id="47500"/>
    <lineage>
        <taxon>Bacteria</taxon>
        <taxon>Bacillati</taxon>
        <taxon>Bacillota</taxon>
        <taxon>Bacilli</taxon>
        <taxon>Bacillales</taxon>
        <taxon>Paenibacillaceae</taxon>
        <taxon>Aneurinibacillus group</taxon>
        <taxon>Aneurinibacillus</taxon>
    </lineage>
</organism>
<dbReference type="Gene3D" id="3.40.50.10210">
    <property type="match status" value="1"/>
</dbReference>
<dbReference type="STRING" id="47500.AF333_04150"/>
<keyword evidence="8 11" id="KW-0808">Transferase</keyword>
<dbReference type="Proteomes" id="UP000182836">
    <property type="component" value="Unassembled WGS sequence"/>
</dbReference>
<evidence type="ECO:0000313" key="13">
    <source>
        <dbReference type="EMBL" id="SDI89347.1"/>
    </source>
</evidence>
<proteinExistence type="inferred from homology"/>
<comment type="similarity">
    <text evidence="3 11">Belongs to the CobT family.</text>
</comment>
<accession>A0A0D1YFG1</accession>
<feature type="active site" description="Proton acceptor" evidence="11">
    <location>
        <position position="326"/>
    </location>
</feature>
<evidence type="ECO:0000256" key="9">
    <source>
        <dbReference type="ARBA" id="ARBA00030686"/>
    </source>
</evidence>
<reference evidence="12 14" key="1">
    <citation type="submission" date="2015-07" db="EMBL/GenBank/DDBJ databases">
        <title>Fjat-14205 dsm 2895.</title>
        <authorList>
            <person name="Liu B."/>
            <person name="Wang J."/>
            <person name="Zhu Y."/>
            <person name="Liu G."/>
            <person name="Chen Q."/>
            <person name="Chen Z."/>
            <person name="Lan J."/>
            <person name="Che J."/>
            <person name="Ge C."/>
            <person name="Shi H."/>
            <person name="Pan Z."/>
            <person name="Liu X."/>
        </authorList>
    </citation>
    <scope>NUCLEOTIDE SEQUENCE [LARGE SCALE GENOMIC DNA]</scope>
    <source>
        <strain evidence="12 14">DSM 2895</strain>
    </source>
</reference>
<dbReference type="CDD" id="cd02439">
    <property type="entry name" value="DMB-PRT_CobT"/>
    <property type="match status" value="1"/>
</dbReference>
<dbReference type="FunFam" id="3.40.50.10210:FF:000001">
    <property type="entry name" value="Nicotinate-nucleotide--dimethylbenzimidazole phosphoribosyltransferase"/>
    <property type="match status" value="1"/>
</dbReference>
<dbReference type="InterPro" id="IPR023195">
    <property type="entry name" value="Nict_dMeBzImd_PRibTrfase_N"/>
</dbReference>
<evidence type="ECO:0000313" key="12">
    <source>
        <dbReference type="EMBL" id="KON98354.1"/>
    </source>
</evidence>
<evidence type="ECO:0000256" key="11">
    <source>
        <dbReference type="HAMAP-Rule" id="MF_00230"/>
    </source>
</evidence>
<dbReference type="SUPFAM" id="SSF52733">
    <property type="entry name" value="Nicotinate mononucleotide:5,6-dimethylbenzimidazole phosphoribosyltransferase (CobT)"/>
    <property type="match status" value="1"/>
</dbReference>
<dbReference type="PATRIC" id="fig|47500.8.peg.5576"/>
<evidence type="ECO:0000256" key="4">
    <source>
        <dbReference type="ARBA" id="ARBA00011991"/>
    </source>
</evidence>
<gene>
    <name evidence="11" type="primary">cobT</name>
    <name evidence="12" type="ORF">AF333_04150</name>
    <name evidence="13" type="ORF">SAMN04487909_1094</name>
</gene>
<evidence type="ECO:0000256" key="3">
    <source>
        <dbReference type="ARBA" id="ARBA00007110"/>
    </source>
</evidence>